<dbReference type="InterPro" id="IPR050571">
    <property type="entry name" value="Class-IV_PLP-Dep_Aminotrnsfr"/>
</dbReference>
<keyword evidence="17" id="KW-1185">Reference proteome</keyword>
<evidence type="ECO:0000256" key="10">
    <source>
        <dbReference type="ARBA" id="ARBA00023304"/>
    </source>
</evidence>
<dbReference type="InterPro" id="IPR036038">
    <property type="entry name" value="Aminotransferase-like"/>
</dbReference>
<comment type="catalytic activity">
    <reaction evidence="11">
        <text>L-valine + 2-oxoglutarate = 3-methyl-2-oxobutanoate + L-glutamate</text>
        <dbReference type="Rhea" id="RHEA:24813"/>
        <dbReference type="ChEBI" id="CHEBI:11851"/>
        <dbReference type="ChEBI" id="CHEBI:16810"/>
        <dbReference type="ChEBI" id="CHEBI:29985"/>
        <dbReference type="ChEBI" id="CHEBI:57762"/>
        <dbReference type="EC" id="2.6.1.42"/>
    </reaction>
</comment>
<evidence type="ECO:0000256" key="1">
    <source>
        <dbReference type="ARBA" id="ARBA00001933"/>
    </source>
</evidence>
<evidence type="ECO:0000313" key="17">
    <source>
        <dbReference type="Proteomes" id="UP000680714"/>
    </source>
</evidence>
<comment type="catalytic activity">
    <reaction evidence="13">
        <text>L-leucine + 2-oxoglutarate = 4-methyl-2-oxopentanoate + L-glutamate</text>
        <dbReference type="Rhea" id="RHEA:18321"/>
        <dbReference type="ChEBI" id="CHEBI:16810"/>
        <dbReference type="ChEBI" id="CHEBI:17865"/>
        <dbReference type="ChEBI" id="CHEBI:29985"/>
        <dbReference type="ChEBI" id="CHEBI:57427"/>
        <dbReference type="EC" id="2.6.1.42"/>
    </reaction>
</comment>
<comment type="catalytic activity">
    <reaction evidence="12">
        <text>L-isoleucine + 2-oxoglutarate = (S)-3-methyl-2-oxopentanoate + L-glutamate</text>
        <dbReference type="Rhea" id="RHEA:24801"/>
        <dbReference type="ChEBI" id="CHEBI:16810"/>
        <dbReference type="ChEBI" id="CHEBI:29985"/>
        <dbReference type="ChEBI" id="CHEBI:35146"/>
        <dbReference type="ChEBI" id="CHEBI:58045"/>
        <dbReference type="EC" id="2.6.1.42"/>
    </reaction>
</comment>
<dbReference type="PANTHER" id="PTHR42743:SF11">
    <property type="entry name" value="AMINODEOXYCHORISMATE LYASE"/>
    <property type="match status" value="1"/>
</dbReference>
<evidence type="ECO:0000256" key="5">
    <source>
        <dbReference type="ARBA" id="ARBA00005072"/>
    </source>
</evidence>
<comment type="pathway">
    <text evidence="3">Amino-acid biosynthesis; L-isoleucine biosynthesis; L-isoleucine from 2-oxobutanoate: step 4/4.</text>
</comment>
<dbReference type="RefSeq" id="WP_211546042.1">
    <property type="nucleotide sequence ID" value="NZ_JAGTUF010000001.1"/>
</dbReference>
<evidence type="ECO:0000256" key="6">
    <source>
        <dbReference type="ARBA" id="ARBA00009320"/>
    </source>
</evidence>
<comment type="pathway">
    <text evidence="4">Amino-acid biosynthesis; L-valine biosynthesis; L-valine from pyruvate: step 4/4.</text>
</comment>
<dbReference type="InterPro" id="IPR001544">
    <property type="entry name" value="Aminotrans_IV"/>
</dbReference>
<dbReference type="Pfam" id="PF01063">
    <property type="entry name" value="Aminotran_4"/>
    <property type="match status" value="1"/>
</dbReference>
<dbReference type="InterPro" id="IPR018300">
    <property type="entry name" value="Aminotrans_IV_CS"/>
</dbReference>
<evidence type="ECO:0000256" key="15">
    <source>
        <dbReference type="RuleBase" id="RU004516"/>
    </source>
</evidence>
<dbReference type="NCBIfam" id="NF005209">
    <property type="entry name" value="PRK06680.1"/>
    <property type="match status" value="1"/>
</dbReference>
<evidence type="ECO:0000256" key="4">
    <source>
        <dbReference type="ARBA" id="ARBA00004931"/>
    </source>
</evidence>
<dbReference type="GO" id="GO:0047810">
    <property type="term" value="F:D-alanine-2-oxoglutarate aminotransferase activity"/>
    <property type="evidence" value="ECO:0007669"/>
    <property type="project" value="UniProtKB-EC"/>
</dbReference>
<proteinExistence type="inferred from homology"/>
<evidence type="ECO:0000256" key="8">
    <source>
        <dbReference type="ARBA" id="ARBA00014472"/>
    </source>
</evidence>
<reference evidence="16 17" key="1">
    <citation type="submission" date="2021-04" db="EMBL/GenBank/DDBJ databases">
        <title>Magnetospirillum sulfuroxidans sp. nov., a facultative chemolithoautotrophic sulfur-oxidizing alphaproteobacterium isolated from freshwater sediment and proposals for Paramagetospirillum gen. nov., and Magnetospirillaceae fam. nov.</title>
        <authorList>
            <person name="Koziaeva V."/>
            <person name="Geelhoed J.S."/>
            <person name="Sorokin D.Y."/>
            <person name="Grouzdev D.S."/>
        </authorList>
    </citation>
    <scope>NUCLEOTIDE SEQUENCE [LARGE SCALE GENOMIC DNA]</scope>
    <source>
        <strain evidence="16 17">J10</strain>
    </source>
</reference>
<evidence type="ECO:0000256" key="12">
    <source>
        <dbReference type="ARBA" id="ARBA00048798"/>
    </source>
</evidence>
<dbReference type="InterPro" id="IPR043132">
    <property type="entry name" value="BCAT-like_C"/>
</dbReference>
<comment type="pathway">
    <text evidence="5">Amino-acid biosynthesis; L-leucine biosynthesis; L-leucine from 3-methyl-2-oxobutanoate: step 4/4.</text>
</comment>
<evidence type="ECO:0000256" key="3">
    <source>
        <dbReference type="ARBA" id="ARBA00004824"/>
    </source>
</evidence>
<accession>A0ABS5I9Y1</accession>
<comment type="similarity">
    <text evidence="6 14">Belongs to the class-IV pyridoxal-phosphate-dependent aminotransferase family.</text>
</comment>
<evidence type="ECO:0000256" key="7">
    <source>
        <dbReference type="ARBA" id="ARBA00013053"/>
    </source>
</evidence>
<organism evidence="16 17">
    <name type="scientific">Magnetospirillum sulfuroxidans</name>
    <dbReference type="NCBI Taxonomy" id="611300"/>
    <lineage>
        <taxon>Bacteria</taxon>
        <taxon>Pseudomonadati</taxon>
        <taxon>Pseudomonadota</taxon>
        <taxon>Alphaproteobacteria</taxon>
        <taxon>Rhodospirillales</taxon>
        <taxon>Rhodospirillaceae</taxon>
        <taxon>Magnetospirillum</taxon>
    </lineage>
</organism>
<dbReference type="Gene3D" id="3.20.10.10">
    <property type="entry name" value="D-amino Acid Aminotransferase, subunit A, domain 2"/>
    <property type="match status" value="1"/>
</dbReference>
<dbReference type="Gene3D" id="3.30.470.10">
    <property type="match status" value="1"/>
</dbReference>
<evidence type="ECO:0000256" key="13">
    <source>
        <dbReference type="ARBA" id="ARBA00049229"/>
    </source>
</evidence>
<gene>
    <name evidence="16" type="ORF">KEC16_02355</name>
</gene>
<dbReference type="InterPro" id="IPR043131">
    <property type="entry name" value="BCAT-like_N"/>
</dbReference>
<name>A0ABS5I9Y1_9PROT</name>
<keyword evidence="16" id="KW-0808">Transferase</keyword>
<keyword evidence="9 15" id="KW-0663">Pyridoxal phosphate</keyword>
<comment type="cofactor">
    <cofactor evidence="1 15">
        <name>pyridoxal 5'-phosphate</name>
        <dbReference type="ChEBI" id="CHEBI:597326"/>
    </cofactor>
</comment>
<evidence type="ECO:0000256" key="11">
    <source>
        <dbReference type="ARBA" id="ARBA00048212"/>
    </source>
</evidence>
<dbReference type="PANTHER" id="PTHR42743">
    <property type="entry name" value="AMINO-ACID AMINOTRANSFERASE"/>
    <property type="match status" value="1"/>
</dbReference>
<evidence type="ECO:0000256" key="9">
    <source>
        <dbReference type="ARBA" id="ARBA00022898"/>
    </source>
</evidence>
<evidence type="ECO:0000256" key="2">
    <source>
        <dbReference type="ARBA" id="ARBA00003109"/>
    </source>
</evidence>
<comment type="caution">
    <text evidence="16">The sequence shown here is derived from an EMBL/GenBank/DDBJ whole genome shotgun (WGS) entry which is preliminary data.</text>
</comment>
<keyword evidence="10" id="KW-0028">Amino-acid biosynthesis</keyword>
<dbReference type="PROSITE" id="PS00770">
    <property type="entry name" value="AA_TRANSFER_CLASS_4"/>
    <property type="match status" value="1"/>
</dbReference>
<keyword evidence="10" id="KW-0100">Branched-chain amino acid biosynthesis</keyword>
<dbReference type="EMBL" id="JAGTUF010000001">
    <property type="protein sequence ID" value="MBR9970553.1"/>
    <property type="molecule type" value="Genomic_DNA"/>
</dbReference>
<protein>
    <recommendedName>
        <fullName evidence="8">Probable branched-chain-amino-acid aminotransferase</fullName>
        <ecNumber evidence="7">2.6.1.42</ecNumber>
    </recommendedName>
</protein>
<dbReference type="Proteomes" id="UP000680714">
    <property type="component" value="Unassembled WGS sequence"/>
</dbReference>
<dbReference type="CDD" id="cd01558">
    <property type="entry name" value="D-AAT_like"/>
    <property type="match status" value="1"/>
</dbReference>
<dbReference type="SUPFAM" id="SSF56752">
    <property type="entry name" value="D-aminoacid aminotransferase-like PLP-dependent enzymes"/>
    <property type="match status" value="1"/>
</dbReference>
<evidence type="ECO:0000313" key="16">
    <source>
        <dbReference type="EMBL" id="MBR9970553.1"/>
    </source>
</evidence>
<keyword evidence="16" id="KW-0032">Aminotransferase</keyword>
<evidence type="ECO:0000256" key="14">
    <source>
        <dbReference type="RuleBase" id="RU004106"/>
    </source>
</evidence>
<dbReference type="EC" id="2.6.1.42" evidence="7"/>
<sequence>MPRVSYVNGRYVAHRDAAVHVDDRGHHFADAVYEVLPVVAGRLCHLDQHLDRLERSLAALAISWPVPRRVMPIILAEVVRRNRLKDGLVYIQTSRGVAPRYHPFPLDTPAGLVVSAWAHSGPAAAQIEQGVRVVSQSDLRWKRPDIKATGLLPNVLARQSAREAGAFEAWLINDQGVVTEGSATNIFIVGPDGALLTHPADNSILAGVTRGNVLRLARNLGLEVGERPFTLAESLRAREAFLTGTTMMVMPVVRVDDTTIGEGRPGPLTLRLRDLYQELRRP</sequence>
<comment type="function">
    <text evidence="2">Acts on leucine, isoleucine and valine.</text>
</comment>